<evidence type="ECO:0000256" key="2">
    <source>
        <dbReference type="ARBA" id="ARBA00005964"/>
    </source>
</evidence>
<evidence type="ECO:0000256" key="5">
    <source>
        <dbReference type="ARBA" id="ARBA00022801"/>
    </source>
</evidence>
<evidence type="ECO:0000256" key="9">
    <source>
        <dbReference type="ARBA" id="ARBA00075763"/>
    </source>
</evidence>
<dbReference type="FunFam" id="3.40.50.1820:FF:000317">
    <property type="entry name" value="Carboxylic ester hydrolase"/>
    <property type="match status" value="2"/>
</dbReference>
<dbReference type="AlphaFoldDB" id="A0A2A6B589"/>
<dbReference type="PROSITE" id="PS00122">
    <property type="entry name" value="CARBOXYLESTERASE_B_1"/>
    <property type="match status" value="2"/>
</dbReference>
<dbReference type="InterPro" id="IPR002018">
    <property type="entry name" value="CarbesteraseB"/>
</dbReference>
<dbReference type="SUPFAM" id="SSF53474">
    <property type="entry name" value="alpha/beta-Hydrolases"/>
    <property type="match status" value="2"/>
</dbReference>
<dbReference type="GO" id="GO:0005788">
    <property type="term" value="C:endoplasmic reticulum lumen"/>
    <property type="evidence" value="ECO:0007669"/>
    <property type="project" value="UniProtKB-SubCell"/>
</dbReference>
<reference evidence="11" key="2">
    <citation type="submission" date="2022-06" db="UniProtKB">
        <authorList>
            <consortium name="EnsemblMetazoa"/>
        </authorList>
    </citation>
    <scope>IDENTIFICATION</scope>
    <source>
        <strain evidence="11">PS312</strain>
    </source>
</reference>
<name>A0A2A6B589_PRIPA</name>
<evidence type="ECO:0000256" key="8">
    <source>
        <dbReference type="ARBA" id="ARBA00073257"/>
    </source>
</evidence>
<keyword evidence="12" id="KW-1185">Reference proteome</keyword>
<evidence type="ECO:0000256" key="6">
    <source>
        <dbReference type="ARBA" id="ARBA00023157"/>
    </source>
</evidence>
<comment type="similarity">
    <text evidence="2">Belongs to the type-B carboxylesterase/lipase family.</text>
</comment>
<comment type="subcellular location">
    <subcellularLocation>
        <location evidence="1">Endoplasmic reticulum lumen</location>
    </subcellularLocation>
</comment>
<evidence type="ECO:0000259" key="10">
    <source>
        <dbReference type="Pfam" id="PF00135"/>
    </source>
</evidence>
<dbReference type="InterPro" id="IPR050309">
    <property type="entry name" value="Type-B_Carboxylest/Lipase"/>
</dbReference>
<sequence length="1145" mass="127580">MCLSRIDLVSMRLLFLTLVLPSLALCSTVDTPFGEIEGFEHITEQGIPTHVFLGVRYGQAPDVHGRFKKPEMVEKWAPFTHSAKHFGAACIPFTETFLIPDENYSEDCLFMNIITPTLAGKDLPVFVFIHGGGYEIGASNHYGYKRLAERVAAEGIVVVTINYRLGPFGFFSLGDSISPGNMGLWDQTLALRFLHEVLPSFGGDSSRITVGGHSAGSCSASALQFSPHSNTLFSQAILMSGSTLSEFALSQSVVEESKKLAEELNCLDKSTTKTLDCLQERSAHEIIQAVDKIGTTRRHTNILKFHPRFDGEFFPHAIERLAKESPRKRTMSGATDQESAIFVLFEELSFLTGLALSKPNWATYSRENLIDFIETVVVTDKEHHDSASAFRRHLIDFYVEKDEKKGDAQFYLQRFSDLASDLQFLIPLYHEIQIKLANNWPSFLYILQHSAKDSPRDELPVTGAFHGDEMAHFTDSNGFYPVKDGDDEFESFGVNFATALVNFIKNGDPSSPAFSWPPVTKERPFQHASITSKMTLKKEAYRSDAARLWLESVPQSVSGELLRKTRLPGAEALIVHTEFMLLLFSLFLPSLVLSSIVSTPFGEIVGFEYVTEKGIPTQVFLGIRYGQATNGSRRFEKPEMVDKWAPGRIAAKRFGDSCNSFTSSHVPGTTYSEDCLFINIITPKIGKANLPVFFYIHGGFYEAGSSTYFGYKKLAEKVASEGIVVVTINYRLGPFGFLSLGDSSAPGNLGLWDQTLALRFARELLPSFGGDINRITVGGHSAGSASASALQFSPHSNTLFAQSILLSGSSLAEFAQSEMVVEESKELLREFGCPVTSPQLGLDCLRQRTPEEIIEAVEMIGTSRRHPNVVKYNPRIDGDFFPLPITELSKTAPKKRVLAGATDQESALFVMNEQMAWIAAIALGKDEQESFSREDLLDFIERVVVTNEEHGSSARAFRQLLVDFYAGTDDGQDSMVYLQRYSDLNSDLQFLIPLYQEVRLNLRNNWPTFLYVLQHNTRSFPREGFAVQGMYHGDELEHFTDSYVLHPLKPSEQEDHTFGKHFVASMANFIKNGDPSSPSFSWSPISKARPFQHASLAVDMIFKTNAYRSDALRLWLDTIPQSVSGDLLRKSRLPGTEGLIVHTEL</sequence>
<dbReference type="PROSITE" id="PS00941">
    <property type="entry name" value="CARBOXYLESTERASE_B_2"/>
    <property type="match status" value="1"/>
</dbReference>
<keyword evidence="3" id="KW-0719">Serine esterase</keyword>
<feature type="domain" description="Carboxylesterase type B" evidence="10">
    <location>
        <begin position="28"/>
        <end position="548"/>
    </location>
</feature>
<dbReference type="InterPro" id="IPR019826">
    <property type="entry name" value="Carboxylesterase_B_AS"/>
</dbReference>
<reference evidence="12" key="1">
    <citation type="journal article" date="2008" name="Nat. Genet.">
        <title>The Pristionchus pacificus genome provides a unique perspective on nematode lifestyle and parasitism.</title>
        <authorList>
            <person name="Dieterich C."/>
            <person name="Clifton S.W."/>
            <person name="Schuster L.N."/>
            <person name="Chinwalla A."/>
            <person name="Delehaunty K."/>
            <person name="Dinkelacker I."/>
            <person name="Fulton L."/>
            <person name="Fulton R."/>
            <person name="Godfrey J."/>
            <person name="Minx P."/>
            <person name="Mitreva M."/>
            <person name="Roeseler W."/>
            <person name="Tian H."/>
            <person name="Witte H."/>
            <person name="Yang S.P."/>
            <person name="Wilson R.K."/>
            <person name="Sommer R.J."/>
        </authorList>
    </citation>
    <scope>NUCLEOTIDE SEQUENCE [LARGE SCALE GENOMIC DNA]</scope>
    <source>
        <strain evidence="12">PS312</strain>
    </source>
</reference>
<gene>
    <name evidence="11" type="primary">WBGene00096541</name>
</gene>
<evidence type="ECO:0000313" key="11">
    <source>
        <dbReference type="EnsemblMetazoa" id="PPA06987.1"/>
    </source>
</evidence>
<protein>
    <recommendedName>
        <fullName evidence="8">Gut esterase 1</fullName>
        <ecNumber evidence="7">3.1.1.1</ecNumber>
    </recommendedName>
    <alternativeName>
        <fullName evidence="9">Non-specific carboxylesterase</fullName>
    </alternativeName>
</protein>
<keyword evidence="6" id="KW-1015">Disulfide bond</keyword>
<dbReference type="GO" id="GO:0106435">
    <property type="term" value="F:carboxylesterase activity"/>
    <property type="evidence" value="ECO:0007669"/>
    <property type="project" value="UniProtKB-EC"/>
</dbReference>
<feature type="domain" description="Carboxylesterase type B" evidence="10">
    <location>
        <begin position="595"/>
        <end position="1100"/>
    </location>
</feature>
<keyword evidence="5" id="KW-0378">Hydrolase</keyword>
<evidence type="ECO:0000256" key="4">
    <source>
        <dbReference type="ARBA" id="ARBA00022729"/>
    </source>
</evidence>
<evidence type="ECO:0000313" key="12">
    <source>
        <dbReference type="Proteomes" id="UP000005239"/>
    </source>
</evidence>
<dbReference type="Proteomes" id="UP000005239">
    <property type="component" value="Unassembled WGS sequence"/>
</dbReference>
<proteinExistence type="inferred from homology"/>
<evidence type="ECO:0000256" key="3">
    <source>
        <dbReference type="ARBA" id="ARBA00022487"/>
    </source>
</evidence>
<dbReference type="Gene3D" id="3.40.50.1820">
    <property type="entry name" value="alpha/beta hydrolase"/>
    <property type="match status" value="2"/>
</dbReference>
<dbReference type="PANTHER" id="PTHR11559">
    <property type="entry name" value="CARBOXYLESTERASE"/>
    <property type="match status" value="1"/>
</dbReference>
<evidence type="ECO:0000256" key="7">
    <source>
        <dbReference type="ARBA" id="ARBA00039155"/>
    </source>
</evidence>
<dbReference type="EC" id="3.1.1.1" evidence="7"/>
<keyword evidence="4" id="KW-0732">Signal</keyword>
<evidence type="ECO:0000256" key="1">
    <source>
        <dbReference type="ARBA" id="ARBA00004319"/>
    </source>
</evidence>
<accession>A0A2A6B589</accession>
<dbReference type="InterPro" id="IPR019819">
    <property type="entry name" value="Carboxylesterase_B_CS"/>
</dbReference>
<dbReference type="Pfam" id="PF00135">
    <property type="entry name" value="COesterase"/>
    <property type="match status" value="2"/>
</dbReference>
<accession>A0A8R1U6D1</accession>
<dbReference type="InterPro" id="IPR029058">
    <property type="entry name" value="AB_hydrolase_fold"/>
</dbReference>
<dbReference type="EnsemblMetazoa" id="PPA06987.1">
    <property type="protein sequence ID" value="PPA06987.1"/>
    <property type="gene ID" value="WBGene00096541"/>
</dbReference>
<organism evidence="11 12">
    <name type="scientific">Pristionchus pacificus</name>
    <name type="common">Parasitic nematode worm</name>
    <dbReference type="NCBI Taxonomy" id="54126"/>
    <lineage>
        <taxon>Eukaryota</taxon>
        <taxon>Metazoa</taxon>
        <taxon>Ecdysozoa</taxon>
        <taxon>Nematoda</taxon>
        <taxon>Chromadorea</taxon>
        <taxon>Rhabditida</taxon>
        <taxon>Rhabditina</taxon>
        <taxon>Diplogasteromorpha</taxon>
        <taxon>Diplogasteroidea</taxon>
        <taxon>Neodiplogasteridae</taxon>
        <taxon>Pristionchus</taxon>
    </lineage>
</organism>